<dbReference type="EMBL" id="BAAAQM010000020">
    <property type="protein sequence ID" value="GAA1974282.1"/>
    <property type="molecule type" value="Genomic_DNA"/>
</dbReference>
<evidence type="ECO:0000313" key="5">
    <source>
        <dbReference type="Proteomes" id="UP001499854"/>
    </source>
</evidence>
<dbReference type="PANTHER" id="PTHR10272:SF0">
    <property type="entry name" value="PLATELET-ACTIVATING FACTOR ACETYLHYDROLASE"/>
    <property type="match status" value="1"/>
</dbReference>
<evidence type="ECO:0000256" key="1">
    <source>
        <dbReference type="ARBA" id="ARBA00022801"/>
    </source>
</evidence>
<dbReference type="InterPro" id="IPR029058">
    <property type="entry name" value="AB_hydrolase_fold"/>
</dbReference>
<keyword evidence="2" id="KW-0442">Lipid degradation</keyword>
<keyword evidence="1 4" id="KW-0378">Hydrolase</keyword>
<evidence type="ECO:0000256" key="3">
    <source>
        <dbReference type="ARBA" id="ARBA00023098"/>
    </source>
</evidence>
<organism evidence="4 5">
    <name type="scientific">Catenulispora subtropica</name>
    <dbReference type="NCBI Taxonomy" id="450798"/>
    <lineage>
        <taxon>Bacteria</taxon>
        <taxon>Bacillati</taxon>
        <taxon>Actinomycetota</taxon>
        <taxon>Actinomycetes</taxon>
        <taxon>Catenulisporales</taxon>
        <taxon>Catenulisporaceae</taxon>
        <taxon>Catenulispora</taxon>
    </lineage>
</organism>
<comment type="caution">
    <text evidence="4">The sequence shown here is derived from an EMBL/GenBank/DDBJ whole genome shotgun (WGS) entry which is preliminary data.</text>
</comment>
<dbReference type="PANTHER" id="PTHR10272">
    <property type="entry name" value="PLATELET-ACTIVATING FACTOR ACETYLHYDROLASE"/>
    <property type="match status" value="1"/>
</dbReference>
<dbReference type="Pfam" id="PF03403">
    <property type="entry name" value="PAF-AH_p_II"/>
    <property type="match status" value="1"/>
</dbReference>
<dbReference type="GO" id="GO:0016787">
    <property type="term" value="F:hydrolase activity"/>
    <property type="evidence" value="ECO:0007669"/>
    <property type="project" value="UniProtKB-KW"/>
</dbReference>
<sequence length="357" mass="39024">MASAKLTLPAPTGPYRVGVVDLRIVDKSRPDPVAGPGHFRELMTSVWYPARETARYQLAPWMPPASWGPYVTDQGFDPGVFQPPLTSGHTGAPVLRTERRLPVVVYSHGAHSHRSDNTVVAQELASHGYAVVTIDHTYDAWVAFPDGRVLSPSFTVPMTPKDFAADARSVLDAIEDLAAGRNPDADGRQLPDGLAHALDPRRIGMFGWSKGGTATAYTMLTDDRVRAGLSFDGPMAPQITTDLNRPFMDMTAVFTRADDPDVALFWSHLKGWRLNVQADGAAHSCYSDAESLIPQVARILGMSQQDVESYVGTLDPAEGVHMQQAYPRAFFDLHLRGRRSHLLDGPSPAFPDVKFLP</sequence>
<gene>
    <name evidence="4" type="ORF">GCM10009838_37810</name>
</gene>
<dbReference type="SUPFAM" id="SSF53474">
    <property type="entry name" value="alpha/beta-Hydrolases"/>
    <property type="match status" value="1"/>
</dbReference>
<proteinExistence type="predicted"/>
<keyword evidence="3" id="KW-0443">Lipid metabolism</keyword>
<accession>A0ABP5D547</accession>
<reference evidence="5" key="1">
    <citation type="journal article" date="2019" name="Int. J. Syst. Evol. Microbiol.">
        <title>The Global Catalogue of Microorganisms (GCM) 10K type strain sequencing project: providing services to taxonomists for standard genome sequencing and annotation.</title>
        <authorList>
            <consortium name="The Broad Institute Genomics Platform"/>
            <consortium name="The Broad Institute Genome Sequencing Center for Infectious Disease"/>
            <person name="Wu L."/>
            <person name="Ma J."/>
        </authorList>
    </citation>
    <scope>NUCLEOTIDE SEQUENCE [LARGE SCALE GENOMIC DNA]</scope>
    <source>
        <strain evidence="5">JCM 16013</strain>
    </source>
</reference>
<keyword evidence="5" id="KW-1185">Reference proteome</keyword>
<protein>
    <submittedName>
        <fullName evidence="4">Alpha/beta hydrolase</fullName>
    </submittedName>
</protein>
<dbReference type="Proteomes" id="UP001499854">
    <property type="component" value="Unassembled WGS sequence"/>
</dbReference>
<dbReference type="Gene3D" id="3.40.50.1820">
    <property type="entry name" value="alpha/beta hydrolase"/>
    <property type="match status" value="1"/>
</dbReference>
<evidence type="ECO:0000256" key="2">
    <source>
        <dbReference type="ARBA" id="ARBA00022963"/>
    </source>
</evidence>
<name>A0ABP5D547_9ACTN</name>
<evidence type="ECO:0000313" key="4">
    <source>
        <dbReference type="EMBL" id="GAA1974282.1"/>
    </source>
</evidence>